<dbReference type="EMBL" id="SZYD01000018">
    <property type="protein sequence ID" value="KAD2805710.1"/>
    <property type="molecule type" value="Genomic_DNA"/>
</dbReference>
<dbReference type="AlphaFoldDB" id="A0A5N6LW03"/>
<feature type="region of interest" description="Disordered" evidence="1">
    <location>
        <begin position="1"/>
        <end position="49"/>
    </location>
</feature>
<dbReference type="PANTHER" id="PTHR48434:SF1">
    <property type="entry name" value="(RAPE) HYPOTHETICAL PROTEIN"/>
    <property type="match status" value="1"/>
</dbReference>
<evidence type="ECO:0000256" key="1">
    <source>
        <dbReference type="SAM" id="MobiDB-lite"/>
    </source>
</evidence>
<feature type="compositionally biased region" description="Acidic residues" evidence="1">
    <location>
        <begin position="399"/>
        <end position="416"/>
    </location>
</feature>
<organism evidence="2 3">
    <name type="scientific">Mikania micrantha</name>
    <name type="common">bitter vine</name>
    <dbReference type="NCBI Taxonomy" id="192012"/>
    <lineage>
        <taxon>Eukaryota</taxon>
        <taxon>Viridiplantae</taxon>
        <taxon>Streptophyta</taxon>
        <taxon>Embryophyta</taxon>
        <taxon>Tracheophyta</taxon>
        <taxon>Spermatophyta</taxon>
        <taxon>Magnoliopsida</taxon>
        <taxon>eudicotyledons</taxon>
        <taxon>Gunneridae</taxon>
        <taxon>Pentapetalae</taxon>
        <taxon>asterids</taxon>
        <taxon>campanulids</taxon>
        <taxon>Asterales</taxon>
        <taxon>Asteraceae</taxon>
        <taxon>Asteroideae</taxon>
        <taxon>Heliantheae alliance</taxon>
        <taxon>Eupatorieae</taxon>
        <taxon>Mikania</taxon>
    </lineage>
</organism>
<dbReference type="Proteomes" id="UP000326396">
    <property type="component" value="Linkage Group LG8"/>
</dbReference>
<comment type="caution">
    <text evidence="2">The sequence shown here is derived from an EMBL/GenBank/DDBJ whole genome shotgun (WGS) entry which is preliminary data.</text>
</comment>
<dbReference type="PANTHER" id="PTHR48434">
    <property type="entry name" value="(RAPE) HYPOTHETICAL PROTEIN"/>
    <property type="match status" value="1"/>
</dbReference>
<feature type="compositionally biased region" description="Low complexity" evidence="1">
    <location>
        <begin position="383"/>
        <end position="395"/>
    </location>
</feature>
<evidence type="ECO:0000313" key="2">
    <source>
        <dbReference type="EMBL" id="KAD2805710.1"/>
    </source>
</evidence>
<proteinExistence type="predicted"/>
<sequence length="416" mass="49083">MSKDSKKIVLTNQPLSKSSPLASSSQRTPLPTIPTINRFAPLSSSPRPRPPYASIIQTRILPSSIINSSPSKSITNPTSSKSPRPFIQKSESIAYSVNPNYKIIKILEPLEVEKVSQNFLTLIDYLYPKYCHFYKNDQKPREYYQSILIDTGSINIQHIFNSQDNSKIDYSKVKIRKIISLEEWRAKPFTQKTLSNFHSYPQYSYYDYQEACENTFSLRNCNHSWFFYFDEEFSNTYPRWFIKWFQYMGIIPAAFPTENSTTFNKFTDYFKQEGTHVFEYTLQFMSVFRIPWIFSWTYHYQEEKPAELSPLLLIRHYRTKWWNKFSINKADTIAVQKFYKEITKQYEKEIPQNPHSQQLEDQDYIIRLQSCSTPEEIQRIISAIKNSPSPSSSKKSNPEDSDLFQDSQDPYDDIEI</sequence>
<feature type="compositionally biased region" description="Low complexity" evidence="1">
    <location>
        <begin position="14"/>
        <end position="25"/>
    </location>
</feature>
<protein>
    <submittedName>
        <fullName evidence="2">Uncharacterized protein</fullName>
    </submittedName>
</protein>
<keyword evidence="3" id="KW-1185">Reference proteome</keyword>
<feature type="region of interest" description="Disordered" evidence="1">
    <location>
        <begin position="383"/>
        <end position="416"/>
    </location>
</feature>
<name>A0A5N6LW03_9ASTR</name>
<gene>
    <name evidence="2" type="ORF">E3N88_39087</name>
</gene>
<reference evidence="2 3" key="1">
    <citation type="submission" date="2019-05" db="EMBL/GenBank/DDBJ databases">
        <title>Mikania micrantha, genome provides insights into the molecular mechanism of rapid growth.</title>
        <authorList>
            <person name="Liu B."/>
        </authorList>
    </citation>
    <scope>NUCLEOTIDE SEQUENCE [LARGE SCALE GENOMIC DNA]</scope>
    <source>
        <strain evidence="2">NLD-2019</strain>
        <tissue evidence="2">Leaf</tissue>
    </source>
</reference>
<evidence type="ECO:0000313" key="3">
    <source>
        <dbReference type="Proteomes" id="UP000326396"/>
    </source>
</evidence>
<dbReference type="OrthoDB" id="1743486at2759"/>
<accession>A0A5N6LW03</accession>